<dbReference type="OrthoDB" id="270930at2759"/>
<dbReference type="Pfam" id="PF13850">
    <property type="entry name" value="ERGIC_N"/>
    <property type="match status" value="1"/>
</dbReference>
<keyword evidence="4" id="KW-1133">Transmembrane helix</keyword>
<keyword evidence="5" id="KW-0472">Membrane</keyword>
<evidence type="ECO:0000313" key="8">
    <source>
        <dbReference type="EMBL" id="KIY93713.1"/>
    </source>
</evidence>
<reference evidence="8 9" key="1">
    <citation type="journal article" date="2013" name="BMC Genomics">
        <title>Reconstruction of the lipid metabolism for the microalga Monoraphidium neglectum from its genome sequence reveals characteristics suitable for biofuel production.</title>
        <authorList>
            <person name="Bogen C."/>
            <person name="Al-Dilaimi A."/>
            <person name="Albersmeier A."/>
            <person name="Wichmann J."/>
            <person name="Grundmann M."/>
            <person name="Rupp O."/>
            <person name="Lauersen K.J."/>
            <person name="Blifernez-Klassen O."/>
            <person name="Kalinowski J."/>
            <person name="Goesmann A."/>
            <person name="Mussgnug J.H."/>
            <person name="Kruse O."/>
        </authorList>
    </citation>
    <scope>NUCLEOTIDE SEQUENCE [LARGE SCALE GENOMIC DNA]</scope>
    <source>
        <strain evidence="8 9">SAG 48.87</strain>
    </source>
</reference>
<dbReference type="EMBL" id="KK104574">
    <property type="protein sequence ID" value="KIY93713.1"/>
    <property type="molecule type" value="Genomic_DNA"/>
</dbReference>
<dbReference type="GO" id="GO:0030134">
    <property type="term" value="C:COPII-coated ER to Golgi transport vesicle"/>
    <property type="evidence" value="ECO:0007669"/>
    <property type="project" value="TreeGrafter"/>
</dbReference>
<dbReference type="AlphaFoldDB" id="A0A0D2KD57"/>
<comment type="subcellular location">
    <subcellularLocation>
        <location evidence="1">Membrane</location>
        <topology evidence="1">Multi-pass membrane protein</topology>
    </subcellularLocation>
</comment>
<dbReference type="InterPro" id="IPR039542">
    <property type="entry name" value="Erv_N"/>
</dbReference>
<dbReference type="Pfam" id="PF07970">
    <property type="entry name" value="COPIIcoated_ERV"/>
    <property type="match status" value="1"/>
</dbReference>
<dbReference type="Proteomes" id="UP000054498">
    <property type="component" value="Unassembled WGS sequence"/>
</dbReference>
<feature type="domain" description="Endoplasmic reticulum vesicle transporter C-terminal" evidence="6">
    <location>
        <begin position="105"/>
        <end position="198"/>
    </location>
</feature>
<dbReference type="GO" id="GO:0016020">
    <property type="term" value="C:membrane"/>
    <property type="evidence" value="ECO:0007669"/>
    <property type="project" value="UniProtKB-SubCell"/>
</dbReference>
<sequence length="240" mass="25923">MALSMEVDLRRHHDLNINLDITFHTVPCAALSVDIIDASGTADSDVNNARGAHLHKVRLSAAGAPLARTSEYQTPQSQRMTTEGGSSVVNVDLGAAVQHMGEMEQEMGAHEGCRLRGDVTVRRVAGRLHFAVHQQSFADMLPQLLTGHVLPRLRNMSHTIHKVQFGPSFPGQVNPLDGAVRMEPATSGGHAYKYYIKVRRRGGVAQLIECAGAGNCFQTEWELGLGDGAGSCRHPVKTST</sequence>
<dbReference type="PANTHER" id="PTHR10984">
    <property type="entry name" value="ENDOPLASMIC RETICULUM-GOLGI INTERMEDIATE COMPARTMENT PROTEIN"/>
    <property type="match status" value="1"/>
</dbReference>
<feature type="domain" description="Endoplasmic reticulum vesicle transporter N-terminal" evidence="7">
    <location>
        <begin position="4"/>
        <end position="42"/>
    </location>
</feature>
<evidence type="ECO:0000256" key="1">
    <source>
        <dbReference type="ARBA" id="ARBA00004141"/>
    </source>
</evidence>
<evidence type="ECO:0000256" key="4">
    <source>
        <dbReference type="ARBA" id="ARBA00022989"/>
    </source>
</evidence>
<evidence type="ECO:0000259" key="6">
    <source>
        <dbReference type="Pfam" id="PF07970"/>
    </source>
</evidence>
<dbReference type="PANTHER" id="PTHR10984:SF25">
    <property type="entry name" value="ENDOPLASMIC RETICULUM-GOLGI INTERMEDIATE COMPARTMENT PROTEIN 3"/>
    <property type="match status" value="1"/>
</dbReference>
<gene>
    <name evidence="8" type="ORF">MNEG_14248</name>
</gene>
<accession>A0A0D2KD57</accession>
<dbReference type="KEGG" id="mng:MNEG_14248"/>
<keyword evidence="9" id="KW-1185">Reference proteome</keyword>
<dbReference type="GeneID" id="25731791"/>
<organism evidence="8 9">
    <name type="scientific">Monoraphidium neglectum</name>
    <dbReference type="NCBI Taxonomy" id="145388"/>
    <lineage>
        <taxon>Eukaryota</taxon>
        <taxon>Viridiplantae</taxon>
        <taxon>Chlorophyta</taxon>
        <taxon>core chlorophytes</taxon>
        <taxon>Chlorophyceae</taxon>
        <taxon>CS clade</taxon>
        <taxon>Sphaeropleales</taxon>
        <taxon>Selenastraceae</taxon>
        <taxon>Monoraphidium</taxon>
    </lineage>
</organism>
<dbReference type="STRING" id="145388.A0A0D2KD57"/>
<evidence type="ECO:0008006" key="10">
    <source>
        <dbReference type="Google" id="ProtNLM"/>
    </source>
</evidence>
<evidence type="ECO:0000256" key="5">
    <source>
        <dbReference type="ARBA" id="ARBA00023136"/>
    </source>
</evidence>
<evidence type="ECO:0000256" key="2">
    <source>
        <dbReference type="ARBA" id="ARBA00005648"/>
    </source>
</evidence>
<comment type="similarity">
    <text evidence="2">Belongs to the ERGIC family.</text>
</comment>
<keyword evidence="3" id="KW-0812">Transmembrane</keyword>
<name>A0A0D2KD57_9CHLO</name>
<evidence type="ECO:0000256" key="3">
    <source>
        <dbReference type="ARBA" id="ARBA00022692"/>
    </source>
</evidence>
<dbReference type="GO" id="GO:0005783">
    <property type="term" value="C:endoplasmic reticulum"/>
    <property type="evidence" value="ECO:0007669"/>
    <property type="project" value="TreeGrafter"/>
</dbReference>
<evidence type="ECO:0000313" key="9">
    <source>
        <dbReference type="Proteomes" id="UP000054498"/>
    </source>
</evidence>
<dbReference type="InterPro" id="IPR045888">
    <property type="entry name" value="Erv"/>
</dbReference>
<dbReference type="RefSeq" id="XP_013892733.1">
    <property type="nucleotide sequence ID" value="XM_014037279.1"/>
</dbReference>
<proteinExistence type="inferred from homology"/>
<dbReference type="InterPro" id="IPR012936">
    <property type="entry name" value="Erv_C"/>
</dbReference>
<evidence type="ECO:0000259" key="7">
    <source>
        <dbReference type="Pfam" id="PF13850"/>
    </source>
</evidence>
<protein>
    <recommendedName>
        <fullName evidence="10">Endoplasmic reticulum-Golgi intermediate compartment protein 3</fullName>
    </recommendedName>
</protein>